<dbReference type="Proteomes" id="UP000677016">
    <property type="component" value="Unassembled WGS sequence"/>
</dbReference>
<dbReference type="SUPFAM" id="SSF141318">
    <property type="entry name" value="TM0957-like"/>
    <property type="match status" value="1"/>
</dbReference>
<dbReference type="InterPro" id="IPR014582">
    <property type="entry name" value="UCP033535_lipo"/>
</dbReference>
<gene>
    <name evidence="1" type="ORF">KC207_15080</name>
</gene>
<accession>A0A941DBG8</accession>
<protein>
    <submittedName>
        <fullName evidence="1">DUF2291 family protein</fullName>
    </submittedName>
</protein>
<name>A0A941DBG8_9MICO</name>
<evidence type="ECO:0000313" key="2">
    <source>
        <dbReference type="Proteomes" id="UP000677016"/>
    </source>
</evidence>
<dbReference type="InterPro" id="IPR036215">
    <property type="entry name" value="TM0957-like_sf"/>
</dbReference>
<organism evidence="1 2">
    <name type="scientific">Phycicoccus avicenniae</name>
    <dbReference type="NCBI Taxonomy" id="2828860"/>
    <lineage>
        <taxon>Bacteria</taxon>
        <taxon>Bacillati</taxon>
        <taxon>Actinomycetota</taxon>
        <taxon>Actinomycetes</taxon>
        <taxon>Micrococcales</taxon>
        <taxon>Intrasporangiaceae</taxon>
        <taxon>Phycicoccus</taxon>
    </lineage>
</organism>
<proteinExistence type="predicted"/>
<keyword evidence="2" id="KW-1185">Reference proteome</keyword>
<sequence length="210" mass="21873">MTRTRRRPLVLLGAAVLLLVAMVVSTKFVTPEEAEALRPQQFEAPVYVQENFPQVVETLTAEATDLATVAEAVDADPQAGGEQFGVAVGSGKFAVPVSFTGTVTSVDDRFMEVDVEGVPDGDTVRIPIGNAVSGTPVRDATGFMTFGDFPGQTDFQNVANELKLVIADEVVGAADPASLEGQEVSVVGAFATGGPEGSYLVQPVVLQATS</sequence>
<comment type="caution">
    <text evidence="1">The sequence shown here is derived from an EMBL/GenBank/DDBJ whole genome shotgun (WGS) entry which is preliminary data.</text>
</comment>
<dbReference type="RefSeq" id="WP_211604144.1">
    <property type="nucleotide sequence ID" value="NZ_JAGSNF010000022.1"/>
</dbReference>
<reference evidence="1" key="1">
    <citation type="submission" date="2021-04" db="EMBL/GenBank/DDBJ databases">
        <title>Phycicoccus avicenniae sp. nov., a novel endophytic actinomycetes isolated from branch of Avicennia mariana.</title>
        <authorList>
            <person name="Tuo L."/>
        </authorList>
    </citation>
    <scope>NUCLEOTIDE SEQUENCE</scope>
    <source>
        <strain evidence="1">BSK3Z-2</strain>
    </source>
</reference>
<dbReference type="EMBL" id="JAGSNF010000022">
    <property type="protein sequence ID" value="MBR7744618.1"/>
    <property type="molecule type" value="Genomic_DNA"/>
</dbReference>
<evidence type="ECO:0000313" key="1">
    <source>
        <dbReference type="EMBL" id="MBR7744618.1"/>
    </source>
</evidence>
<dbReference type="Pfam" id="PF10054">
    <property type="entry name" value="DUF2291"/>
    <property type="match status" value="1"/>
</dbReference>
<dbReference type="PIRSF" id="PIRSF033535">
    <property type="entry name" value="UCP033535_plp"/>
    <property type="match status" value="1"/>
</dbReference>
<dbReference type="AlphaFoldDB" id="A0A941DBG8"/>